<name>A0A449BBK0_HAPAX</name>
<keyword evidence="5" id="KW-0378">Hydrolase</keyword>
<feature type="transmembrane region" description="Helical" evidence="3">
    <location>
        <begin position="233"/>
        <end position="256"/>
    </location>
</feature>
<dbReference type="PROSITE" id="PS50893">
    <property type="entry name" value="ABC_TRANSPORTER_2"/>
    <property type="match status" value="1"/>
</dbReference>
<dbReference type="Gene3D" id="3.40.50.300">
    <property type="entry name" value="P-loop containing nucleotide triphosphate hydrolases"/>
    <property type="match status" value="1"/>
</dbReference>
<dbReference type="InterPro" id="IPR017871">
    <property type="entry name" value="ABC_transporter-like_CS"/>
</dbReference>
<dbReference type="SUPFAM" id="SSF52540">
    <property type="entry name" value="P-loop containing nucleoside triphosphate hydrolases"/>
    <property type="match status" value="1"/>
</dbReference>
<dbReference type="AlphaFoldDB" id="A0A449BBK0"/>
<dbReference type="SMART" id="SM00382">
    <property type="entry name" value="AAA"/>
    <property type="match status" value="1"/>
</dbReference>
<dbReference type="Proteomes" id="UP000289841">
    <property type="component" value="Chromosome"/>
</dbReference>
<protein>
    <submittedName>
        <fullName evidence="5">ABC transporter ATP-binding protein</fullName>
        <ecNumber evidence="5">3.6.3.-</ecNumber>
    </submittedName>
</protein>
<reference evidence="5 6" key="1">
    <citation type="submission" date="2019-01" db="EMBL/GenBank/DDBJ databases">
        <authorList>
            <consortium name="Pathogen Informatics"/>
        </authorList>
    </citation>
    <scope>NUCLEOTIDE SEQUENCE [LARGE SCALE GENOMIC DNA]</scope>
    <source>
        <strain evidence="5 6">NCTC10138</strain>
    </source>
</reference>
<keyword evidence="6" id="KW-1185">Reference proteome</keyword>
<dbReference type="InterPro" id="IPR003593">
    <property type="entry name" value="AAA+_ATPase"/>
</dbReference>
<evidence type="ECO:0000256" key="1">
    <source>
        <dbReference type="ARBA" id="ARBA00022741"/>
    </source>
</evidence>
<feature type="transmembrane region" description="Helical" evidence="3">
    <location>
        <begin position="619"/>
        <end position="644"/>
    </location>
</feature>
<keyword evidence="3" id="KW-0812">Transmembrane</keyword>
<sequence>MPSKGLVFVVGKTGCGKSTLLKTISTLVKPDKGEVLFEDRVISKFNSREKQHFLANDISLVFQEHNLLEDFNVYDNIKLSTNINGVELLEEDIQKHLERFEIKDHGHRMIYELSGGERQRVSIVRALVKNPKAIFLDEPTGSLDVENTKIIFDSLKEISKDKLVVVVSHDLDSAKVYADRIITLDKGKLINDEVINNIDGGLITSKEEINKGLSINNKIYYGKKIFKKKSKRMWVLLSLSALTMLILGIFFILYFYNEKEYVNRFIKKEKITYMPIEKKEFKQKTNEYYPLEYTVDDLKMFTEFKYIKPYITYLESSENTNLFIEGKINKPDVAFRGFSLLDEEVINKYGLKLIEGELPISDDEVVVSSFMYEIFKKTGYKNDNNEKMEITNLNDIIGKTLNVYDQVVEIVGILDVGISFTRYEKHFDNQEDNYIIRNEFNDLEHELVYNLFISDKALKVFENEFEITDDYVNVNVIFDTGTGRSRKELINFIYKNKIKTFGLEGIVGEYVWDYGYAIVNIEKYLPKIFLGIMIFSSLVITLLATESVLIRKKDFKIFMSLGMKKKDIFGIFIVDNIILNFFMWLSSILLIYLVLFGYSQYLIRVEKYIYPQFSFRLNGIVSIYVILNILSLISLMVVLNLAYLKQKKYDNRVIKKSN</sequence>
<keyword evidence="2 5" id="KW-0067">ATP-binding</keyword>
<dbReference type="EMBL" id="LR215048">
    <property type="protein sequence ID" value="VEU79816.1"/>
    <property type="molecule type" value="Genomic_DNA"/>
</dbReference>
<evidence type="ECO:0000259" key="4">
    <source>
        <dbReference type="PROSITE" id="PS50893"/>
    </source>
</evidence>
<organism evidence="5 6">
    <name type="scientific">Haploplasma axanthum</name>
    <name type="common">Acholeplasma axanthum</name>
    <dbReference type="NCBI Taxonomy" id="29552"/>
    <lineage>
        <taxon>Bacteria</taxon>
        <taxon>Bacillati</taxon>
        <taxon>Mycoplasmatota</taxon>
        <taxon>Mollicutes</taxon>
        <taxon>Acholeplasmatales</taxon>
        <taxon>Acholeplasmataceae</taxon>
        <taxon>Haploplasma</taxon>
    </lineage>
</organism>
<evidence type="ECO:0000256" key="2">
    <source>
        <dbReference type="ARBA" id="ARBA00022840"/>
    </source>
</evidence>
<dbReference type="KEGG" id="aaxa:NCTC10138_00169"/>
<keyword evidence="3" id="KW-1133">Transmembrane helix</keyword>
<dbReference type="PANTHER" id="PTHR42798:SF4">
    <property type="entry name" value="ABC TRANSPORTER DOMAIN-CONTAINING PROTEIN"/>
    <property type="match status" value="1"/>
</dbReference>
<keyword evidence="3" id="KW-0472">Membrane</keyword>
<feature type="transmembrane region" description="Helical" evidence="3">
    <location>
        <begin position="528"/>
        <end position="550"/>
    </location>
</feature>
<proteinExistence type="predicted"/>
<evidence type="ECO:0000256" key="3">
    <source>
        <dbReference type="SAM" id="Phobius"/>
    </source>
</evidence>
<dbReference type="GO" id="GO:0005524">
    <property type="term" value="F:ATP binding"/>
    <property type="evidence" value="ECO:0007669"/>
    <property type="project" value="UniProtKB-KW"/>
</dbReference>
<dbReference type="EC" id="3.6.3.-" evidence="5"/>
<keyword evidence="1" id="KW-0547">Nucleotide-binding</keyword>
<gene>
    <name evidence="5" type="primary">lolD_1</name>
    <name evidence="5" type="ORF">NCTC10138_00169</name>
</gene>
<dbReference type="GO" id="GO:0016887">
    <property type="term" value="F:ATP hydrolysis activity"/>
    <property type="evidence" value="ECO:0007669"/>
    <property type="project" value="InterPro"/>
</dbReference>
<accession>A0A449BBK0</accession>
<dbReference type="PANTHER" id="PTHR42798">
    <property type="entry name" value="LIPOPROTEIN-RELEASING SYSTEM ATP-BINDING PROTEIN LOLD"/>
    <property type="match status" value="1"/>
</dbReference>
<dbReference type="InterPro" id="IPR003439">
    <property type="entry name" value="ABC_transporter-like_ATP-bd"/>
</dbReference>
<dbReference type="Pfam" id="PF00005">
    <property type="entry name" value="ABC_tran"/>
    <property type="match status" value="1"/>
</dbReference>
<dbReference type="PROSITE" id="PS00211">
    <property type="entry name" value="ABC_TRANSPORTER_1"/>
    <property type="match status" value="1"/>
</dbReference>
<feature type="transmembrane region" description="Helical" evidence="3">
    <location>
        <begin position="571"/>
        <end position="599"/>
    </location>
</feature>
<evidence type="ECO:0000313" key="5">
    <source>
        <dbReference type="EMBL" id="VEU79816.1"/>
    </source>
</evidence>
<dbReference type="STRING" id="1278311.GCA_000428705_00678"/>
<evidence type="ECO:0000313" key="6">
    <source>
        <dbReference type="Proteomes" id="UP000289841"/>
    </source>
</evidence>
<dbReference type="InterPro" id="IPR027417">
    <property type="entry name" value="P-loop_NTPase"/>
</dbReference>
<feature type="domain" description="ABC transporter" evidence="4">
    <location>
        <begin position="1"/>
        <end position="211"/>
    </location>
</feature>